<dbReference type="PANTHER" id="PTHR30135">
    <property type="entry name" value="UNCHARACTERIZED PROTEIN YVCK-RELATED"/>
    <property type="match status" value="1"/>
</dbReference>
<dbReference type="EMBL" id="LSCQ01000019">
    <property type="protein sequence ID" value="KXB37772.1"/>
    <property type="molecule type" value="Genomic_DNA"/>
</dbReference>
<accession>A0A133Y3J0</accession>
<dbReference type="InterPro" id="IPR038136">
    <property type="entry name" value="CofD-like_dom_sf"/>
</dbReference>
<dbReference type="Pfam" id="PF01933">
    <property type="entry name" value="CofD"/>
    <property type="match status" value="1"/>
</dbReference>
<dbReference type="SUPFAM" id="SSF142338">
    <property type="entry name" value="CofD-like"/>
    <property type="match status" value="1"/>
</dbReference>
<dbReference type="OrthoDB" id="9783842at2"/>
<organism evidence="3 4">
    <name type="scientific">Aerococcus christensenii</name>
    <dbReference type="NCBI Taxonomy" id="87541"/>
    <lineage>
        <taxon>Bacteria</taxon>
        <taxon>Bacillati</taxon>
        <taxon>Bacillota</taxon>
        <taxon>Bacilli</taxon>
        <taxon>Lactobacillales</taxon>
        <taxon>Aerococcaceae</taxon>
        <taxon>Aerococcus</taxon>
    </lineage>
</organism>
<comment type="subcellular location">
    <subcellularLocation>
        <location evidence="2">Cytoplasm</location>
    </subcellularLocation>
</comment>
<dbReference type="NCBIfam" id="TIGR01826">
    <property type="entry name" value="CofD_related"/>
    <property type="match status" value="1"/>
</dbReference>
<dbReference type="CDD" id="cd07187">
    <property type="entry name" value="YvcK_like"/>
    <property type="match status" value="1"/>
</dbReference>
<dbReference type="AlphaFoldDB" id="A0A133Y3J0"/>
<dbReference type="STRING" id="87541.AWM71_02570"/>
<dbReference type="PATRIC" id="fig|87541.4.peg.332"/>
<dbReference type="GO" id="GO:0005737">
    <property type="term" value="C:cytoplasm"/>
    <property type="evidence" value="ECO:0007669"/>
    <property type="project" value="UniProtKB-SubCell"/>
</dbReference>
<comment type="function">
    <text evidence="2">Required for morphogenesis under gluconeogenic growth conditions.</text>
</comment>
<evidence type="ECO:0000313" key="4">
    <source>
        <dbReference type="Proteomes" id="UP000070422"/>
    </source>
</evidence>
<proteinExistence type="inferred from homology"/>
<evidence type="ECO:0000313" key="3">
    <source>
        <dbReference type="EMBL" id="KXB37772.1"/>
    </source>
</evidence>
<dbReference type="RefSeq" id="WP_060936445.1">
    <property type="nucleotide sequence ID" value="NZ_JASOZP010000001.1"/>
</dbReference>
<evidence type="ECO:0000256" key="1">
    <source>
        <dbReference type="ARBA" id="ARBA00022490"/>
    </source>
</evidence>
<dbReference type="InterPro" id="IPR002882">
    <property type="entry name" value="CofD"/>
</dbReference>
<evidence type="ECO:0000256" key="2">
    <source>
        <dbReference type="HAMAP-Rule" id="MF_00973"/>
    </source>
</evidence>
<comment type="similarity">
    <text evidence="2">Belongs to the gluconeogenesis factor family.</text>
</comment>
<keyword evidence="1 2" id="KW-0963">Cytoplasm</keyword>
<name>A0A133Y3J0_9LACT</name>
<sequence>MRKSTYHAPKITVIGGGTGLPILLSGLKEAHCDLTAVVTVADDGGSSGKLRTSLNTIPPGDIRNCLVALSNVDNIYKEVFQYRFDSKDKEFSGHAIGNLVIAALTEMRGDVYSALKLISGALKVNGRVLPACEDPLILQAYYADGSCVEGETTIVADKRPIKRVDVRVATEAISQRTEVKAGRGVVQAIQSADIVVLGPGSLYTSILPNLVIPEIRQALQTTPAKVAYVCNIMTQLGETEHFSDADHLRVINEHLGGKYIDVALINSLTVPYDYIEHNEVLDYLVQVKHDRQGLKESSAQIIAEDFLDLRKNGIYHDQNKLVAAIMRIYRHL</sequence>
<dbReference type="PANTHER" id="PTHR30135:SF3">
    <property type="entry name" value="GLUCONEOGENESIS FACTOR-RELATED"/>
    <property type="match status" value="1"/>
</dbReference>
<dbReference type="GO" id="GO:0043743">
    <property type="term" value="F:LPPG:FO 2-phospho-L-lactate transferase activity"/>
    <property type="evidence" value="ECO:0007669"/>
    <property type="project" value="InterPro"/>
</dbReference>
<dbReference type="Gene3D" id="3.40.50.10680">
    <property type="entry name" value="CofD-like domains"/>
    <property type="match status" value="1"/>
</dbReference>
<reference evidence="3 4" key="1">
    <citation type="submission" date="2016-01" db="EMBL/GenBank/DDBJ databases">
        <authorList>
            <person name="Oliw E.H."/>
        </authorList>
    </citation>
    <scope>NUCLEOTIDE SEQUENCE [LARGE SCALE GENOMIC DNA]</scope>
    <source>
        <strain evidence="3 4">KA00635</strain>
    </source>
</reference>
<protein>
    <recommendedName>
        <fullName evidence="2">Putative gluconeogenesis factor</fullName>
    </recommendedName>
</protein>
<dbReference type="HAMAP" id="MF_00973">
    <property type="entry name" value="Gluconeogen_factor"/>
    <property type="match status" value="1"/>
</dbReference>
<dbReference type="GO" id="GO:0008360">
    <property type="term" value="P:regulation of cell shape"/>
    <property type="evidence" value="ECO:0007669"/>
    <property type="project" value="UniProtKB-UniRule"/>
</dbReference>
<gene>
    <name evidence="3" type="ORF">HMPREF3187_00331</name>
</gene>
<comment type="caution">
    <text evidence="3">The sequence shown here is derived from an EMBL/GenBank/DDBJ whole genome shotgun (WGS) entry which is preliminary data.</text>
</comment>
<dbReference type="Proteomes" id="UP000070422">
    <property type="component" value="Unassembled WGS sequence"/>
</dbReference>
<dbReference type="InterPro" id="IPR010119">
    <property type="entry name" value="Gluconeogen_factor"/>
</dbReference>